<dbReference type="PANTHER" id="PTHR40626">
    <property type="entry name" value="MIP31509P"/>
    <property type="match status" value="1"/>
</dbReference>
<dbReference type="GO" id="GO:0008270">
    <property type="term" value="F:zinc ion binding"/>
    <property type="evidence" value="ECO:0007669"/>
    <property type="project" value="UniProtKB-KW"/>
</dbReference>
<dbReference type="RefSeq" id="XP_040708941.1">
    <property type="nucleotide sequence ID" value="XM_040848857.1"/>
</dbReference>
<dbReference type="GO" id="GO:0005634">
    <property type="term" value="C:nucleus"/>
    <property type="evidence" value="ECO:0007669"/>
    <property type="project" value="UniProtKB-SubCell"/>
</dbReference>
<feature type="compositionally biased region" description="Basic and acidic residues" evidence="11">
    <location>
        <begin position="117"/>
        <end position="129"/>
    </location>
</feature>
<evidence type="ECO:0000313" key="15">
    <source>
        <dbReference type="Proteomes" id="UP000184356"/>
    </source>
</evidence>
<dbReference type="InterPro" id="IPR051059">
    <property type="entry name" value="VerF-like"/>
</dbReference>
<evidence type="ECO:0000256" key="2">
    <source>
        <dbReference type="ARBA" id="ARBA00022723"/>
    </source>
</evidence>
<evidence type="ECO:0000256" key="3">
    <source>
        <dbReference type="ARBA" id="ARBA00022737"/>
    </source>
</evidence>
<dbReference type="GO" id="GO:0000785">
    <property type="term" value="C:chromatin"/>
    <property type="evidence" value="ECO:0007669"/>
    <property type="project" value="TreeGrafter"/>
</dbReference>
<dbReference type="Pfam" id="PF00172">
    <property type="entry name" value="Zn_clus"/>
    <property type="match status" value="1"/>
</dbReference>
<protein>
    <recommendedName>
        <fullName evidence="16">Zn(2)-C6 fungal-type domain-containing protein</fullName>
    </recommendedName>
</protein>
<evidence type="ECO:0000259" key="12">
    <source>
        <dbReference type="PROSITE" id="PS50048"/>
    </source>
</evidence>
<dbReference type="GO" id="GO:0006351">
    <property type="term" value="P:DNA-templated transcription"/>
    <property type="evidence" value="ECO:0007669"/>
    <property type="project" value="InterPro"/>
</dbReference>
<proteinExistence type="predicted"/>
<dbReference type="InterPro" id="IPR013087">
    <property type="entry name" value="Znf_C2H2_type"/>
</dbReference>
<evidence type="ECO:0000256" key="7">
    <source>
        <dbReference type="ARBA" id="ARBA00023125"/>
    </source>
</evidence>
<name>A0A1L9U0F2_9EURO</name>
<keyword evidence="9" id="KW-0539">Nucleus</keyword>
<keyword evidence="4 10" id="KW-0863">Zinc-finger</keyword>
<keyword evidence="2" id="KW-0479">Metal-binding</keyword>
<dbReference type="InterPro" id="IPR036236">
    <property type="entry name" value="Znf_C2H2_sf"/>
</dbReference>
<dbReference type="AlphaFoldDB" id="A0A1L9U0F2"/>
<dbReference type="InterPro" id="IPR036864">
    <property type="entry name" value="Zn2-C6_fun-type_DNA-bd_sf"/>
</dbReference>
<keyword evidence="8" id="KW-0804">Transcription</keyword>
<evidence type="ECO:0000256" key="1">
    <source>
        <dbReference type="ARBA" id="ARBA00004123"/>
    </source>
</evidence>
<dbReference type="CDD" id="cd12148">
    <property type="entry name" value="fungal_TF_MHR"/>
    <property type="match status" value="1"/>
</dbReference>
<feature type="domain" description="C2H2-type" evidence="13">
    <location>
        <begin position="9"/>
        <end position="36"/>
    </location>
</feature>
<sequence>MEQAGPPVLTCSVCSETFRRAEHLKRHTLTHIDDRPHACLFCDSRYKRTDALRRHWKTCPQRVASGIQIPKRSLSGRRKQACHQCTSRKRACSAAQPCSECVLQVTECTYHGAQARRPSETSGTRREPDLLAGSGQSRRQRQKTSSKNDDVNSHTQNERVSQTRFDFLLNFTKATGLNEAYNYAPKAEISSPDNAYFDNSASGSFPFEDSTASNPFSCYLDEVEASLWRDTQRSERHVSSLMVDKATQLWQLLQPMLESRVSNHLEPNSLELVGFFSPQNLTRYLDLFWSRWYQHCPIIHRATFDLENCWILLFATMSLIGACMSPQQSDHQAAKQLLDVVEELIFSNPLFSEIAFAGTRKDDQSATRQNVETLQAACFMCLLQKWEGSDSAKLRMQRHRFTSFVATARAMGLSQATHRGVTIGTGLNDAQWREWILKEEMIRTFNHIFLLDSAFVIFHNSDPRMVLQEMTIDLTCPEAVFQASTPDEFMVAIKSHPARLRLTPPLLTDCIRTLCADHPDPAILAHIHSESALNLFTFATAIHGLIFHQLRAFSPLPLATGPLKRALDRWENAWTSSTEILSYSNSPSNDNQECAFPHRAREFALLARAHIEKSHLSTEEWNAMVKNLPEHVSRGPGEHLATFDQTDMDPVAGLILAVEHLDLK</sequence>
<gene>
    <name evidence="14" type="ORF">ASPSYDRAFT_54483</name>
</gene>
<dbReference type="InterPro" id="IPR007219">
    <property type="entry name" value="XnlR_reg_dom"/>
</dbReference>
<accession>A0A1L9U0F2</accession>
<dbReference type="Gene3D" id="4.10.240.10">
    <property type="entry name" value="Zn(2)-C6 fungal-type DNA-binding domain"/>
    <property type="match status" value="1"/>
</dbReference>
<evidence type="ECO:0000256" key="5">
    <source>
        <dbReference type="ARBA" id="ARBA00022833"/>
    </source>
</evidence>
<keyword evidence="3" id="KW-0677">Repeat</keyword>
<reference evidence="15" key="1">
    <citation type="journal article" date="2017" name="Genome Biol.">
        <title>Comparative genomics reveals high biological diversity and specific adaptations in the industrially and medically important fungal genus Aspergillus.</title>
        <authorList>
            <person name="de Vries R.P."/>
            <person name="Riley R."/>
            <person name="Wiebenga A."/>
            <person name="Aguilar-Osorio G."/>
            <person name="Amillis S."/>
            <person name="Uchima C.A."/>
            <person name="Anderluh G."/>
            <person name="Asadollahi M."/>
            <person name="Askin M."/>
            <person name="Barry K."/>
            <person name="Battaglia E."/>
            <person name="Bayram O."/>
            <person name="Benocci T."/>
            <person name="Braus-Stromeyer S.A."/>
            <person name="Caldana C."/>
            <person name="Canovas D."/>
            <person name="Cerqueira G.C."/>
            <person name="Chen F."/>
            <person name="Chen W."/>
            <person name="Choi C."/>
            <person name="Clum A."/>
            <person name="Dos Santos R.A."/>
            <person name="Damasio A.R."/>
            <person name="Diallinas G."/>
            <person name="Emri T."/>
            <person name="Fekete E."/>
            <person name="Flipphi M."/>
            <person name="Freyberg S."/>
            <person name="Gallo A."/>
            <person name="Gournas C."/>
            <person name="Habgood R."/>
            <person name="Hainaut M."/>
            <person name="Harispe M.L."/>
            <person name="Henrissat B."/>
            <person name="Hilden K.S."/>
            <person name="Hope R."/>
            <person name="Hossain A."/>
            <person name="Karabika E."/>
            <person name="Karaffa L."/>
            <person name="Karanyi Z."/>
            <person name="Krasevec N."/>
            <person name="Kuo A."/>
            <person name="Kusch H."/>
            <person name="LaButti K."/>
            <person name="Lagendijk E.L."/>
            <person name="Lapidus A."/>
            <person name="Levasseur A."/>
            <person name="Lindquist E."/>
            <person name="Lipzen A."/>
            <person name="Logrieco A.F."/>
            <person name="MacCabe A."/>
            <person name="Maekelae M.R."/>
            <person name="Malavazi I."/>
            <person name="Melin P."/>
            <person name="Meyer V."/>
            <person name="Mielnichuk N."/>
            <person name="Miskei M."/>
            <person name="Molnar A.P."/>
            <person name="Mule G."/>
            <person name="Ngan C.Y."/>
            <person name="Orejas M."/>
            <person name="Orosz E."/>
            <person name="Ouedraogo J.P."/>
            <person name="Overkamp K.M."/>
            <person name="Park H.-S."/>
            <person name="Perrone G."/>
            <person name="Piumi F."/>
            <person name="Punt P.J."/>
            <person name="Ram A.F."/>
            <person name="Ramon A."/>
            <person name="Rauscher S."/>
            <person name="Record E."/>
            <person name="Riano-Pachon D.M."/>
            <person name="Robert V."/>
            <person name="Roehrig J."/>
            <person name="Ruller R."/>
            <person name="Salamov A."/>
            <person name="Salih N.S."/>
            <person name="Samson R.A."/>
            <person name="Sandor E."/>
            <person name="Sanguinetti M."/>
            <person name="Schuetze T."/>
            <person name="Sepcic K."/>
            <person name="Shelest E."/>
            <person name="Sherlock G."/>
            <person name="Sophianopoulou V."/>
            <person name="Squina F.M."/>
            <person name="Sun H."/>
            <person name="Susca A."/>
            <person name="Todd R.B."/>
            <person name="Tsang A."/>
            <person name="Unkles S.E."/>
            <person name="van de Wiele N."/>
            <person name="van Rossen-Uffink D."/>
            <person name="Oliveira J.V."/>
            <person name="Vesth T.C."/>
            <person name="Visser J."/>
            <person name="Yu J.-H."/>
            <person name="Zhou M."/>
            <person name="Andersen M.R."/>
            <person name="Archer D.B."/>
            <person name="Baker S.E."/>
            <person name="Benoit I."/>
            <person name="Brakhage A.A."/>
            <person name="Braus G.H."/>
            <person name="Fischer R."/>
            <person name="Frisvad J.C."/>
            <person name="Goldman G.H."/>
            <person name="Houbraken J."/>
            <person name="Oakley B."/>
            <person name="Pocsi I."/>
            <person name="Scazzocchio C."/>
            <person name="Seiboth B."/>
            <person name="vanKuyk P.A."/>
            <person name="Wortman J."/>
            <person name="Dyer P.S."/>
            <person name="Grigoriev I.V."/>
        </authorList>
    </citation>
    <scope>NUCLEOTIDE SEQUENCE [LARGE SCALE GENOMIC DNA]</scope>
    <source>
        <strain evidence="15">CBS 593.65</strain>
    </source>
</reference>
<keyword evidence="7" id="KW-0238">DNA-binding</keyword>
<dbReference type="PROSITE" id="PS50048">
    <property type="entry name" value="ZN2_CY6_FUNGAL_2"/>
    <property type="match status" value="1"/>
</dbReference>
<evidence type="ECO:0008006" key="16">
    <source>
        <dbReference type="Google" id="ProtNLM"/>
    </source>
</evidence>
<dbReference type="CDD" id="cd00067">
    <property type="entry name" value="GAL4"/>
    <property type="match status" value="1"/>
</dbReference>
<dbReference type="Gene3D" id="3.30.160.60">
    <property type="entry name" value="Classic Zinc Finger"/>
    <property type="match status" value="1"/>
</dbReference>
<dbReference type="SUPFAM" id="SSF57701">
    <property type="entry name" value="Zn2/Cys6 DNA-binding domain"/>
    <property type="match status" value="1"/>
</dbReference>
<feature type="region of interest" description="Disordered" evidence="11">
    <location>
        <begin position="113"/>
        <end position="158"/>
    </location>
</feature>
<dbReference type="STRING" id="1036612.A0A1L9U0F2"/>
<dbReference type="PROSITE" id="PS00463">
    <property type="entry name" value="ZN2_CY6_FUNGAL_1"/>
    <property type="match status" value="1"/>
</dbReference>
<evidence type="ECO:0000256" key="10">
    <source>
        <dbReference type="PROSITE-ProRule" id="PRU00042"/>
    </source>
</evidence>
<dbReference type="GO" id="GO:0000978">
    <property type="term" value="F:RNA polymerase II cis-regulatory region sequence-specific DNA binding"/>
    <property type="evidence" value="ECO:0007669"/>
    <property type="project" value="InterPro"/>
</dbReference>
<dbReference type="PANTHER" id="PTHR40626:SF3">
    <property type="entry name" value="TRANSCRIPTION FACTOR WITH C2H2 AND ZN(2)-CYS(6) DNA BINDING DOMAIN (EUROFUNG)-RELATED"/>
    <property type="match status" value="1"/>
</dbReference>
<evidence type="ECO:0000313" key="14">
    <source>
        <dbReference type="EMBL" id="OJJ65135.1"/>
    </source>
</evidence>
<keyword evidence="6" id="KW-0805">Transcription regulation</keyword>
<feature type="domain" description="Zn(2)-C6 fungal-type" evidence="12">
    <location>
        <begin position="81"/>
        <end position="110"/>
    </location>
</feature>
<dbReference type="Proteomes" id="UP000184356">
    <property type="component" value="Unassembled WGS sequence"/>
</dbReference>
<dbReference type="VEuPathDB" id="FungiDB:ASPSYDRAFT_54483"/>
<dbReference type="GO" id="GO:0000981">
    <property type="term" value="F:DNA-binding transcription factor activity, RNA polymerase II-specific"/>
    <property type="evidence" value="ECO:0007669"/>
    <property type="project" value="InterPro"/>
</dbReference>
<dbReference type="EMBL" id="KV878582">
    <property type="protein sequence ID" value="OJJ65135.1"/>
    <property type="molecule type" value="Genomic_DNA"/>
</dbReference>
<dbReference type="InterPro" id="IPR001138">
    <property type="entry name" value="Zn2Cys6_DnaBD"/>
</dbReference>
<evidence type="ECO:0000256" key="6">
    <source>
        <dbReference type="ARBA" id="ARBA00023015"/>
    </source>
</evidence>
<evidence type="ECO:0000259" key="13">
    <source>
        <dbReference type="PROSITE" id="PS50157"/>
    </source>
</evidence>
<dbReference type="SMART" id="SM00066">
    <property type="entry name" value="GAL4"/>
    <property type="match status" value="1"/>
</dbReference>
<dbReference type="Pfam" id="PF04082">
    <property type="entry name" value="Fungal_trans"/>
    <property type="match status" value="1"/>
</dbReference>
<dbReference type="SMART" id="SM00355">
    <property type="entry name" value="ZnF_C2H2"/>
    <property type="match status" value="2"/>
</dbReference>
<dbReference type="SUPFAM" id="SSF57667">
    <property type="entry name" value="beta-beta-alpha zinc fingers"/>
    <property type="match status" value="1"/>
</dbReference>
<evidence type="ECO:0000256" key="11">
    <source>
        <dbReference type="SAM" id="MobiDB-lite"/>
    </source>
</evidence>
<organism evidence="14 15">
    <name type="scientific">Aspergillus sydowii CBS 593.65</name>
    <dbReference type="NCBI Taxonomy" id="1036612"/>
    <lineage>
        <taxon>Eukaryota</taxon>
        <taxon>Fungi</taxon>
        <taxon>Dikarya</taxon>
        <taxon>Ascomycota</taxon>
        <taxon>Pezizomycotina</taxon>
        <taxon>Eurotiomycetes</taxon>
        <taxon>Eurotiomycetidae</taxon>
        <taxon>Eurotiales</taxon>
        <taxon>Aspergillaceae</taxon>
        <taxon>Aspergillus</taxon>
        <taxon>Aspergillus subgen. Nidulantes</taxon>
    </lineage>
</organism>
<dbReference type="PROSITE" id="PS00028">
    <property type="entry name" value="ZINC_FINGER_C2H2_1"/>
    <property type="match status" value="1"/>
</dbReference>
<evidence type="ECO:0000256" key="4">
    <source>
        <dbReference type="ARBA" id="ARBA00022771"/>
    </source>
</evidence>
<dbReference type="OrthoDB" id="654211at2759"/>
<dbReference type="PROSITE" id="PS50157">
    <property type="entry name" value="ZINC_FINGER_C2H2_2"/>
    <property type="match status" value="1"/>
</dbReference>
<evidence type="ECO:0000256" key="8">
    <source>
        <dbReference type="ARBA" id="ARBA00023163"/>
    </source>
</evidence>
<keyword evidence="15" id="KW-1185">Reference proteome</keyword>
<comment type="subcellular location">
    <subcellularLocation>
        <location evidence="1">Nucleus</location>
    </subcellularLocation>
</comment>
<keyword evidence="5" id="KW-0862">Zinc</keyword>
<dbReference type="GeneID" id="63764930"/>
<evidence type="ECO:0000256" key="9">
    <source>
        <dbReference type="ARBA" id="ARBA00023242"/>
    </source>
</evidence>